<keyword evidence="1" id="KW-0812">Transmembrane</keyword>
<reference evidence="2 3" key="1">
    <citation type="submission" date="2020-08" db="EMBL/GenBank/DDBJ databases">
        <authorList>
            <person name="Newling K."/>
            <person name="Davey J."/>
            <person name="Forrester S."/>
        </authorList>
    </citation>
    <scope>NUCLEOTIDE SEQUENCE [LARGE SCALE GENOMIC DNA]</scope>
    <source>
        <strain evidence="3">Crithidia deanei Carvalho (ATCC PRA-265)</strain>
    </source>
</reference>
<feature type="transmembrane region" description="Helical" evidence="1">
    <location>
        <begin position="91"/>
        <end position="114"/>
    </location>
</feature>
<keyword evidence="1" id="KW-0472">Membrane</keyword>
<feature type="transmembrane region" description="Helical" evidence="1">
    <location>
        <begin position="159"/>
        <end position="175"/>
    </location>
</feature>
<organism evidence="2 3">
    <name type="scientific">Angomonas deanei</name>
    <dbReference type="NCBI Taxonomy" id="59799"/>
    <lineage>
        <taxon>Eukaryota</taxon>
        <taxon>Discoba</taxon>
        <taxon>Euglenozoa</taxon>
        <taxon>Kinetoplastea</taxon>
        <taxon>Metakinetoplastina</taxon>
        <taxon>Trypanosomatida</taxon>
        <taxon>Trypanosomatidae</taxon>
        <taxon>Strigomonadinae</taxon>
        <taxon>Angomonas</taxon>
    </lineage>
</organism>
<proteinExistence type="predicted"/>
<feature type="transmembrane region" description="Helical" evidence="1">
    <location>
        <begin position="126"/>
        <end position="147"/>
    </location>
</feature>
<keyword evidence="3" id="KW-1185">Reference proteome</keyword>
<protein>
    <submittedName>
        <fullName evidence="2">Uncharacterized protein</fullName>
    </submittedName>
</protein>
<dbReference type="AlphaFoldDB" id="A0A7G2C7U7"/>
<dbReference type="VEuPathDB" id="TriTrypDB:ADEAN_000311400"/>
<accession>A0A7G2C7U7</accession>
<feature type="transmembrane region" description="Helical" evidence="1">
    <location>
        <begin position="187"/>
        <end position="206"/>
    </location>
</feature>
<evidence type="ECO:0000313" key="2">
    <source>
        <dbReference type="EMBL" id="CAD2215659.1"/>
    </source>
</evidence>
<keyword evidence="1" id="KW-1133">Transmembrane helix</keyword>
<gene>
    <name evidence="2" type="ORF">ADEAN_000311400</name>
</gene>
<evidence type="ECO:0000313" key="3">
    <source>
        <dbReference type="Proteomes" id="UP000515908"/>
    </source>
</evidence>
<dbReference type="Proteomes" id="UP000515908">
    <property type="component" value="Chromosome 05"/>
</dbReference>
<dbReference type="EMBL" id="LR877149">
    <property type="protein sequence ID" value="CAD2215659.1"/>
    <property type="molecule type" value="Genomic_DNA"/>
</dbReference>
<name>A0A7G2C7U7_9TRYP</name>
<evidence type="ECO:0000256" key="1">
    <source>
        <dbReference type="SAM" id="Phobius"/>
    </source>
</evidence>
<sequence length="209" mass="23402">MNFTRDEEHELEKLRGVHATRALTEEEQSRLDFLEEKHSVFIRDGLEKLHLMASAATPTPSNYWGLSTAHQYLSGGVASSRAYYNKNKLPCCLAVYSLSVVGMVGLTLFTAPGAEPAKEKETHQTWMWIFQLSCYTLLVLLGASWWLRLGRNVLTVKKIMLAGAALSAVDGLLWLKVSNGKLVGIEALFFGLNMIVCAECLGFYYLHRK</sequence>